<evidence type="ECO:0000313" key="4">
    <source>
        <dbReference type="Proteomes" id="UP000265614"/>
    </source>
</evidence>
<evidence type="ECO:0000256" key="1">
    <source>
        <dbReference type="SAM" id="Phobius"/>
    </source>
</evidence>
<organism evidence="3 4">
    <name type="scientific">Vallicoccus soli</name>
    <dbReference type="NCBI Taxonomy" id="2339232"/>
    <lineage>
        <taxon>Bacteria</taxon>
        <taxon>Bacillati</taxon>
        <taxon>Actinomycetota</taxon>
        <taxon>Actinomycetes</taxon>
        <taxon>Motilibacterales</taxon>
        <taxon>Vallicoccaceae</taxon>
        <taxon>Vallicoccus</taxon>
    </lineage>
</organism>
<keyword evidence="1" id="KW-0472">Membrane</keyword>
<dbReference type="EMBL" id="QZEZ01000004">
    <property type="protein sequence ID" value="RJK95911.1"/>
    <property type="molecule type" value="Genomic_DNA"/>
</dbReference>
<accession>A0A3A3Z089</accession>
<feature type="signal peptide" evidence="2">
    <location>
        <begin position="1"/>
        <end position="23"/>
    </location>
</feature>
<comment type="caution">
    <text evidence="3">The sequence shown here is derived from an EMBL/GenBank/DDBJ whole genome shotgun (WGS) entry which is preliminary data.</text>
</comment>
<keyword evidence="1" id="KW-1133">Transmembrane helix</keyword>
<protein>
    <submittedName>
        <fullName evidence="3">Uncharacterized protein</fullName>
    </submittedName>
</protein>
<sequence length="73" mass="7978">MQLKMTKPVVAYALLGAAFGAFAGSFIDVFEGEGSRVDWFVVALYPVLLLTGVLAGLLKYRANKRKRRRGEGS</sequence>
<evidence type="ECO:0000256" key="2">
    <source>
        <dbReference type="SAM" id="SignalP"/>
    </source>
</evidence>
<proteinExistence type="predicted"/>
<feature type="transmembrane region" description="Helical" evidence="1">
    <location>
        <begin position="39"/>
        <end position="58"/>
    </location>
</feature>
<feature type="chain" id="PRO_5038742255" evidence="2">
    <location>
        <begin position="24"/>
        <end position="73"/>
    </location>
</feature>
<dbReference type="AlphaFoldDB" id="A0A3A3Z089"/>
<dbReference type="Proteomes" id="UP000265614">
    <property type="component" value="Unassembled WGS sequence"/>
</dbReference>
<keyword evidence="4" id="KW-1185">Reference proteome</keyword>
<name>A0A3A3Z089_9ACTN</name>
<evidence type="ECO:0000313" key="3">
    <source>
        <dbReference type="EMBL" id="RJK95911.1"/>
    </source>
</evidence>
<reference evidence="3 4" key="1">
    <citation type="submission" date="2018-09" db="EMBL/GenBank/DDBJ databases">
        <title>YIM 75000 draft genome.</title>
        <authorList>
            <person name="Tang S."/>
            <person name="Feng Y."/>
        </authorList>
    </citation>
    <scope>NUCLEOTIDE SEQUENCE [LARGE SCALE GENOMIC DNA]</scope>
    <source>
        <strain evidence="3 4">YIM 75000</strain>
    </source>
</reference>
<gene>
    <name evidence="3" type="ORF">D5H78_09935</name>
</gene>
<keyword evidence="1" id="KW-0812">Transmembrane</keyword>
<keyword evidence="2" id="KW-0732">Signal</keyword>